<dbReference type="InterPro" id="IPR036641">
    <property type="entry name" value="HPT_dom_sf"/>
</dbReference>
<feature type="modified residue" description="Phosphohistidine" evidence="1">
    <location>
        <position position="56"/>
    </location>
</feature>
<dbReference type="GO" id="GO:0004672">
    <property type="term" value="F:protein kinase activity"/>
    <property type="evidence" value="ECO:0007669"/>
    <property type="project" value="UniProtKB-ARBA"/>
</dbReference>
<dbReference type="Pfam" id="PF01627">
    <property type="entry name" value="Hpt"/>
    <property type="match status" value="1"/>
</dbReference>
<dbReference type="Proteomes" id="UP000192042">
    <property type="component" value="Chromosome I"/>
</dbReference>
<keyword evidence="1" id="KW-0597">Phosphoprotein</keyword>
<dbReference type="GO" id="GO:0000160">
    <property type="term" value="P:phosphorelay signal transduction system"/>
    <property type="evidence" value="ECO:0007669"/>
    <property type="project" value="InterPro"/>
</dbReference>
<dbReference type="SUPFAM" id="SSF47226">
    <property type="entry name" value="Histidine-containing phosphotransfer domain, HPT domain"/>
    <property type="match status" value="1"/>
</dbReference>
<name>A0A1W1I620_9BACT</name>
<sequence>MTQPAQQSDPDFITVTIDPDLEEIVPVFMRNRRRDVGTLRTALDESDFKTVRLLGHRMKGDGGGYGFNTISEIGEVLEQAAIREDRPAITQQTDRLDDFLDRVQVVYRKHGHRR</sequence>
<dbReference type="STRING" id="1325564.NSJP_2253"/>
<dbReference type="RefSeq" id="WP_080886808.1">
    <property type="nucleotide sequence ID" value="NZ_LT828648.1"/>
</dbReference>
<accession>A0A1W1I620</accession>
<reference evidence="3 4" key="1">
    <citation type="submission" date="2017-03" db="EMBL/GenBank/DDBJ databases">
        <authorList>
            <person name="Afonso C.L."/>
            <person name="Miller P.J."/>
            <person name="Scott M.A."/>
            <person name="Spackman E."/>
            <person name="Goraichik I."/>
            <person name="Dimitrov K.M."/>
            <person name="Suarez D.L."/>
            <person name="Swayne D.E."/>
        </authorList>
    </citation>
    <scope>NUCLEOTIDE SEQUENCE [LARGE SCALE GENOMIC DNA]</scope>
    <source>
        <strain evidence="3">Genome sequencing of Nitrospira japonica strain NJ11</strain>
    </source>
</reference>
<evidence type="ECO:0000313" key="3">
    <source>
        <dbReference type="EMBL" id="SLM48425.1"/>
    </source>
</evidence>
<dbReference type="EMBL" id="LT828648">
    <property type="protein sequence ID" value="SLM48425.1"/>
    <property type="molecule type" value="Genomic_DNA"/>
</dbReference>
<gene>
    <name evidence="3" type="ORF">NSJP_2253</name>
</gene>
<dbReference type="InterPro" id="IPR008207">
    <property type="entry name" value="Sig_transdc_His_kin_Hpt_dom"/>
</dbReference>
<organism evidence="3 4">
    <name type="scientific">Nitrospira japonica</name>
    <dbReference type="NCBI Taxonomy" id="1325564"/>
    <lineage>
        <taxon>Bacteria</taxon>
        <taxon>Pseudomonadati</taxon>
        <taxon>Nitrospirota</taxon>
        <taxon>Nitrospiria</taxon>
        <taxon>Nitrospirales</taxon>
        <taxon>Nitrospiraceae</taxon>
        <taxon>Nitrospira</taxon>
    </lineage>
</organism>
<keyword evidence="4" id="KW-1185">Reference proteome</keyword>
<dbReference type="KEGG" id="nja:NSJP_2253"/>
<dbReference type="AlphaFoldDB" id="A0A1W1I620"/>
<proteinExistence type="predicted"/>
<evidence type="ECO:0000256" key="1">
    <source>
        <dbReference type="PROSITE-ProRule" id="PRU00110"/>
    </source>
</evidence>
<evidence type="ECO:0000313" key="4">
    <source>
        <dbReference type="Proteomes" id="UP000192042"/>
    </source>
</evidence>
<dbReference type="OrthoDB" id="9792360at2"/>
<evidence type="ECO:0000259" key="2">
    <source>
        <dbReference type="PROSITE" id="PS50894"/>
    </source>
</evidence>
<dbReference type="Gene3D" id="1.20.120.160">
    <property type="entry name" value="HPT domain"/>
    <property type="match status" value="1"/>
</dbReference>
<feature type="domain" description="HPt" evidence="2">
    <location>
        <begin position="17"/>
        <end position="113"/>
    </location>
</feature>
<dbReference type="PROSITE" id="PS50894">
    <property type="entry name" value="HPT"/>
    <property type="match status" value="1"/>
</dbReference>
<protein>
    <recommendedName>
        <fullName evidence="2">HPt domain-containing protein</fullName>
    </recommendedName>
</protein>